<dbReference type="PANTHER" id="PTHR37049:SF4">
    <property type="entry name" value="RHODANESE DOMAIN-CONTAINING PROTEIN"/>
    <property type="match status" value="1"/>
</dbReference>
<evidence type="ECO:0008006" key="3">
    <source>
        <dbReference type="Google" id="ProtNLM"/>
    </source>
</evidence>
<accession>A0A9P6IUE6</accession>
<dbReference type="EMBL" id="JAAAHW010007443">
    <property type="protein sequence ID" value="KAF9948284.1"/>
    <property type="molecule type" value="Genomic_DNA"/>
</dbReference>
<dbReference type="Gene3D" id="3.90.226.10">
    <property type="entry name" value="2-enoyl-CoA Hydratase, Chain A, domain 1"/>
    <property type="match status" value="1"/>
</dbReference>
<feature type="non-terminal residue" evidence="1">
    <location>
        <position position="1"/>
    </location>
</feature>
<dbReference type="InterPro" id="IPR029045">
    <property type="entry name" value="ClpP/crotonase-like_dom_sf"/>
</dbReference>
<protein>
    <recommendedName>
        <fullName evidence="3">Tail specific protease domain-containing protein</fullName>
    </recommendedName>
</protein>
<evidence type="ECO:0000313" key="1">
    <source>
        <dbReference type="EMBL" id="KAF9948284.1"/>
    </source>
</evidence>
<sequence length="479" mass="52234">SIRVLVDQMKRGYDDCEVLTIEGQPALPHLSAFAETIGYSKDSGVRLNQALASYIYNRQRGNFILSSGGFSERVTLPDKGSVTFELKCANSPTPVTVEDAWFVVQLTKSLFTDHKSYLSNVCHASRSAEIQKHDLSSPIKQPLITMPKKSALLDILGILDAEPTPNDPPYSFPDATYIGSGNATVYYQLKSRPDVGVIVVHTLMTEIDELNAALKGLQAFYEGGVTRLVIDFQGNGGGSVGFASLLVQAFFPNNDPLEKSLPSDLRTSKSIQDLSTAMFNTGSGALYNAAYYYDLQTKSAYQNNSLFDDVVTLTRNGRQATYSKITTFNPWTLPTLSQLATYPWTAKADHITILTDGRCGSSCALSSHYFHTLCGVPAFAIGGYQGQDLSMFSFSGGAASSLTDLNSFYSAVNVTSPMKALPYTGDVHLPILEVYAKGASVPLEYDPPQHIANVHLDFDTQNARRRDIMWGQVAGLAWV</sequence>
<dbReference type="SUPFAM" id="SSF52096">
    <property type="entry name" value="ClpP/crotonase"/>
    <property type="match status" value="1"/>
</dbReference>
<proteinExistence type="predicted"/>
<dbReference type="AlphaFoldDB" id="A0A9P6IUE6"/>
<keyword evidence="2" id="KW-1185">Reference proteome</keyword>
<name>A0A9P6IUE6_9FUNG</name>
<reference evidence="1" key="1">
    <citation type="journal article" date="2020" name="Fungal Divers.">
        <title>Resolving the Mortierellaceae phylogeny through synthesis of multi-gene phylogenetics and phylogenomics.</title>
        <authorList>
            <person name="Vandepol N."/>
            <person name="Liber J."/>
            <person name="Desiro A."/>
            <person name="Na H."/>
            <person name="Kennedy M."/>
            <person name="Barry K."/>
            <person name="Grigoriev I.V."/>
            <person name="Miller A.N."/>
            <person name="O'Donnell K."/>
            <person name="Stajich J.E."/>
            <person name="Bonito G."/>
        </authorList>
    </citation>
    <scope>NUCLEOTIDE SEQUENCE</scope>
    <source>
        <strain evidence="1">MES-2147</strain>
    </source>
</reference>
<dbReference type="OrthoDB" id="27214at2759"/>
<comment type="caution">
    <text evidence="1">The sequence shown here is derived from an EMBL/GenBank/DDBJ whole genome shotgun (WGS) entry which is preliminary data.</text>
</comment>
<dbReference type="Proteomes" id="UP000749646">
    <property type="component" value="Unassembled WGS sequence"/>
</dbReference>
<evidence type="ECO:0000313" key="2">
    <source>
        <dbReference type="Proteomes" id="UP000749646"/>
    </source>
</evidence>
<dbReference type="InterPro" id="IPR052766">
    <property type="entry name" value="S41A_metabolite_peptidase"/>
</dbReference>
<dbReference type="PANTHER" id="PTHR37049">
    <property type="entry name" value="PEPTIDASE S41 FAMILY PROTEIN"/>
    <property type="match status" value="1"/>
</dbReference>
<organism evidence="1 2">
    <name type="scientific">Modicella reniformis</name>
    <dbReference type="NCBI Taxonomy" id="1440133"/>
    <lineage>
        <taxon>Eukaryota</taxon>
        <taxon>Fungi</taxon>
        <taxon>Fungi incertae sedis</taxon>
        <taxon>Mucoromycota</taxon>
        <taxon>Mortierellomycotina</taxon>
        <taxon>Mortierellomycetes</taxon>
        <taxon>Mortierellales</taxon>
        <taxon>Mortierellaceae</taxon>
        <taxon>Modicella</taxon>
    </lineage>
</organism>
<gene>
    <name evidence="1" type="ORF">BGZ65_008181</name>
</gene>